<comment type="caution">
    <text evidence="1">The sequence shown here is derived from an EMBL/GenBank/DDBJ whole genome shotgun (WGS) entry which is preliminary data.</text>
</comment>
<evidence type="ECO:0000313" key="2">
    <source>
        <dbReference type="Proteomes" id="UP000598174"/>
    </source>
</evidence>
<proteinExistence type="predicted"/>
<keyword evidence="2" id="KW-1185">Reference proteome</keyword>
<sequence length="79" mass="8251">MAGLRQRRRGHDPGRITVDVAVMLADGGEAIADLAVRRNEAGPFGSVASDPTAWRLLSLSQVLSLATPPGALEMISAGR</sequence>
<protein>
    <submittedName>
        <fullName evidence="1">Uncharacterized protein</fullName>
    </submittedName>
</protein>
<accession>A0A919ME92</accession>
<dbReference type="AlphaFoldDB" id="A0A919ME92"/>
<dbReference type="Proteomes" id="UP000598174">
    <property type="component" value="Unassembled WGS sequence"/>
</dbReference>
<reference evidence="1" key="1">
    <citation type="submission" date="2021-01" db="EMBL/GenBank/DDBJ databases">
        <title>Whole genome shotgun sequence of Actinoplanes ferrugineus NBRC 15555.</title>
        <authorList>
            <person name="Komaki H."/>
            <person name="Tamura T."/>
        </authorList>
    </citation>
    <scope>NUCLEOTIDE SEQUENCE</scope>
    <source>
        <strain evidence="1">NBRC 15555</strain>
    </source>
</reference>
<dbReference type="EMBL" id="BOMM01000092">
    <property type="protein sequence ID" value="GIE16636.1"/>
    <property type="molecule type" value="Genomic_DNA"/>
</dbReference>
<organism evidence="1 2">
    <name type="scientific">Paractinoplanes ferrugineus</name>
    <dbReference type="NCBI Taxonomy" id="113564"/>
    <lineage>
        <taxon>Bacteria</taxon>
        <taxon>Bacillati</taxon>
        <taxon>Actinomycetota</taxon>
        <taxon>Actinomycetes</taxon>
        <taxon>Micromonosporales</taxon>
        <taxon>Micromonosporaceae</taxon>
        <taxon>Paractinoplanes</taxon>
    </lineage>
</organism>
<name>A0A919ME92_9ACTN</name>
<gene>
    <name evidence="1" type="ORF">Afe05nite_84760</name>
</gene>
<evidence type="ECO:0000313" key="1">
    <source>
        <dbReference type="EMBL" id="GIE16636.1"/>
    </source>
</evidence>